<protein>
    <recommendedName>
        <fullName evidence="2">Structural maintenance of chromosomes protein 5</fullName>
    </recommendedName>
</protein>
<feature type="coiled-coil region" evidence="4">
    <location>
        <begin position="803"/>
        <end position="855"/>
    </location>
</feature>
<dbReference type="InterPro" id="IPR038729">
    <property type="entry name" value="Rad50/SbcC_AAA"/>
</dbReference>
<dbReference type="PANTHER" id="PTHR45916:SF1">
    <property type="entry name" value="STRUCTURAL MAINTENANCE OF CHROMOSOMES PROTEIN 5"/>
    <property type="match status" value="1"/>
</dbReference>
<dbReference type="PANTHER" id="PTHR45916">
    <property type="entry name" value="STRUCTURAL MAINTENANCE OF CHROMOSOMES PROTEIN 5"/>
    <property type="match status" value="1"/>
</dbReference>
<name>A0ABR1EYR1_9ASCO</name>
<feature type="coiled-coil region" evidence="4">
    <location>
        <begin position="310"/>
        <end position="451"/>
    </location>
</feature>
<evidence type="ECO:0000256" key="5">
    <source>
        <dbReference type="SAM" id="MobiDB-lite"/>
    </source>
</evidence>
<keyword evidence="8" id="KW-1185">Reference proteome</keyword>
<keyword evidence="3 4" id="KW-0175">Coiled coil</keyword>
<evidence type="ECO:0000256" key="3">
    <source>
        <dbReference type="ARBA" id="ARBA00023054"/>
    </source>
</evidence>
<reference evidence="7 8" key="1">
    <citation type="submission" date="2024-03" db="EMBL/GenBank/DDBJ databases">
        <title>Genome-scale model development and genomic sequencing of the oleaginous clade Lipomyces.</title>
        <authorList>
            <consortium name="Lawrence Berkeley National Laboratory"/>
            <person name="Czajka J.J."/>
            <person name="Han Y."/>
            <person name="Kim J."/>
            <person name="Mondo S.J."/>
            <person name="Hofstad B.A."/>
            <person name="Robles A."/>
            <person name="Haridas S."/>
            <person name="Riley R."/>
            <person name="LaButti K."/>
            <person name="Pangilinan J."/>
            <person name="Andreopoulos W."/>
            <person name="Lipzen A."/>
            <person name="Yan J."/>
            <person name="Wang M."/>
            <person name="Ng V."/>
            <person name="Grigoriev I.V."/>
            <person name="Spatafora J.W."/>
            <person name="Magnuson J.K."/>
            <person name="Baker S.E."/>
            <person name="Pomraning K.R."/>
        </authorList>
    </citation>
    <scope>NUCLEOTIDE SEQUENCE [LARGE SCALE GENOMIC DNA]</scope>
    <source>
        <strain evidence="7 8">Phaff 52-87</strain>
    </source>
</reference>
<dbReference type="Proteomes" id="UP001498771">
    <property type="component" value="Unassembled WGS sequence"/>
</dbReference>
<sequence>MAFVRKQQSDEDTDFYHEEERGMKEVASKRRRVSLDPPDERVNNDGHAPGAIVRVALVDFVTYSNVVFWLGPSMNMIIGPNGTGKSTLVCAIALGLGGKPELLGRAKDIGEFVKQGKKRGTILIEIKGHAGEPNRTIERTIFSDNRSEWNIDGKHTTARAVKDLTDSFSIQIDNLCQFLPQDKVAEFAHMSPQLLLQETERATGSAEMLSQHQELIKLQNEYTALARSSSANEKELEKLVQVQERSREEVERFQQRAKLQERRKYLENILPAAVMQEAVSKGTEAKKEGRRLKAIKDELEARTGPSGELRDAAKTKLDEFRAEVERQKLAVSKAMKKLDAKISKKDEFNTQVEAKKSEIKSIGKEREKTKTKIQDLKKDISAARERLKNKPDEKTGEELQAKLKEARQKLRTVEEQRTKISDEANSFDQENKRATAEVEDLKKQLTSLNSVDVQRLARVEKIDKDTWEAIKWLRQNKNLFKEEIYEPPIMSLRVKDASLTYAVESVAKRNTLLTFTCMNREDYVLFNKHVQDENKLSVAVAEYSKSDRPRLESWGRLMDENKLKSLGFECVVSDLIEAPDAVMNMLYHTSSINMVAFSRRELSVAQVNKVDAAKRADGAPLIQKYISGRQSIYVKQSAYGSRELLKSNQKIGSPVALVSGGVDQAQKTRLMERLKEREQKRSETEERTKEKRAQMRKFNDMRKAVDAEKNTIQSALTEWQGLKRKYNSTEAKLDDLVFQLQELEQAPDSTAERIRERERELEEIAGQRERFAVELVEETRKVAKMQVGLVGRIVAEQKGKSDYEVLNERFEVANRELVEVQAAVQAQREITRELRQRAVQEKDRLMEHLASLSEEDHALVEEYMIDENRIDRSEIEAETERVDEQLNQIFSGNAHVLETYERRAREIAKLREKVEIGSGKVAELEARIREIRSGWERELDALVGRISDEFAEAFRSIGCAGTVGVGKDEEDYEKWRIDIKVRFRENEQLQLLTHQRQSGGERSVSTIFYLMALQCVTKAPFRVVDEINQGMDPRNERMVHRRMVEVACAENASQYFLITPKLLPDLTFHEKMSVHCIFSGGFLPERGGAADFGRLRKYVEVGKRLRERV</sequence>
<dbReference type="Gene3D" id="1.10.287.1490">
    <property type="match status" value="1"/>
</dbReference>
<evidence type="ECO:0000313" key="7">
    <source>
        <dbReference type="EMBL" id="KAK7202744.1"/>
    </source>
</evidence>
<evidence type="ECO:0000256" key="2">
    <source>
        <dbReference type="ARBA" id="ARBA00018687"/>
    </source>
</evidence>
<keyword evidence="7" id="KW-0378">Hydrolase</keyword>
<accession>A0ABR1EYR1</accession>
<dbReference type="RefSeq" id="XP_064765777.1">
    <property type="nucleotide sequence ID" value="XM_064914569.1"/>
</dbReference>
<evidence type="ECO:0000259" key="6">
    <source>
        <dbReference type="Pfam" id="PF13476"/>
    </source>
</evidence>
<evidence type="ECO:0000313" key="8">
    <source>
        <dbReference type="Proteomes" id="UP001498771"/>
    </source>
</evidence>
<feature type="domain" description="Rad50/SbcC-type AAA" evidence="6">
    <location>
        <begin position="59"/>
        <end position="266"/>
    </location>
</feature>
<dbReference type="EMBL" id="JBBJBU010000015">
    <property type="protein sequence ID" value="KAK7202744.1"/>
    <property type="molecule type" value="Genomic_DNA"/>
</dbReference>
<comment type="caution">
    <text evidence="7">The sequence shown here is derived from an EMBL/GenBank/DDBJ whole genome shotgun (WGS) entry which is preliminary data.</text>
</comment>
<feature type="coiled-coil region" evidence="4">
    <location>
        <begin position="667"/>
        <end position="694"/>
    </location>
</feature>
<dbReference type="Gene3D" id="3.40.50.300">
    <property type="entry name" value="P-loop containing nucleotide triphosphate hydrolases"/>
    <property type="match status" value="2"/>
</dbReference>
<dbReference type="InterPro" id="IPR027417">
    <property type="entry name" value="P-loop_NTPase"/>
</dbReference>
<comment type="similarity">
    <text evidence="1">Belongs to the SMC family. SMC5 subfamily.</text>
</comment>
<proteinExistence type="inferred from homology"/>
<feature type="coiled-coil region" evidence="4">
    <location>
        <begin position="236"/>
        <end position="263"/>
    </location>
</feature>
<gene>
    <name evidence="7" type="ORF">BZA70DRAFT_297598</name>
</gene>
<feature type="region of interest" description="Disordered" evidence="5">
    <location>
        <begin position="1"/>
        <end position="45"/>
    </location>
</feature>
<dbReference type="SUPFAM" id="SSF52540">
    <property type="entry name" value="P-loop containing nucleoside triphosphate hydrolases"/>
    <property type="match status" value="1"/>
</dbReference>
<dbReference type="GO" id="GO:0016787">
    <property type="term" value="F:hydrolase activity"/>
    <property type="evidence" value="ECO:0007669"/>
    <property type="project" value="UniProtKB-KW"/>
</dbReference>
<dbReference type="GeneID" id="90040081"/>
<evidence type="ECO:0000256" key="4">
    <source>
        <dbReference type="SAM" id="Coils"/>
    </source>
</evidence>
<evidence type="ECO:0000256" key="1">
    <source>
        <dbReference type="ARBA" id="ARBA00010171"/>
    </source>
</evidence>
<dbReference type="Pfam" id="PF13476">
    <property type="entry name" value="AAA_23"/>
    <property type="match status" value="1"/>
</dbReference>
<feature type="compositionally biased region" description="Basic and acidic residues" evidence="5">
    <location>
        <begin position="14"/>
        <end position="28"/>
    </location>
</feature>
<organism evidence="7 8">
    <name type="scientific">Myxozyma melibiosi</name>
    <dbReference type="NCBI Taxonomy" id="54550"/>
    <lineage>
        <taxon>Eukaryota</taxon>
        <taxon>Fungi</taxon>
        <taxon>Dikarya</taxon>
        <taxon>Ascomycota</taxon>
        <taxon>Saccharomycotina</taxon>
        <taxon>Lipomycetes</taxon>
        <taxon>Lipomycetales</taxon>
        <taxon>Lipomycetaceae</taxon>
        <taxon>Myxozyma</taxon>
    </lineage>
</organism>